<protein>
    <recommendedName>
        <fullName evidence="2">DUF5681 domain-containing protein</fullName>
    </recommendedName>
</protein>
<evidence type="ECO:0000259" key="2">
    <source>
        <dbReference type="Pfam" id="PF18932"/>
    </source>
</evidence>
<accession>A0A0F9TDK2</accession>
<name>A0A0F9TDK2_9ZZZZ</name>
<dbReference type="Pfam" id="PF18932">
    <property type="entry name" value="DUF5681"/>
    <property type="match status" value="1"/>
</dbReference>
<sequence>MINTEKQRINSNGNSNGNSRNNVVGRPFSKGISGNPNGRPKKEKTFSDTAAQLLASSNIQIKYEINGREKEINLKSDKNIYWGLVSALILQGLKGDVRAIKELIDRTEGKAVQKLDIEGSLETNIPDLSHLGRGDLEKLYANLSEGNS</sequence>
<evidence type="ECO:0000256" key="1">
    <source>
        <dbReference type="SAM" id="MobiDB-lite"/>
    </source>
</evidence>
<gene>
    <name evidence="3" type="ORF">LCGC14_0405710</name>
</gene>
<evidence type="ECO:0000313" key="3">
    <source>
        <dbReference type="EMBL" id="KKN73017.1"/>
    </source>
</evidence>
<comment type="caution">
    <text evidence="3">The sequence shown here is derived from an EMBL/GenBank/DDBJ whole genome shotgun (WGS) entry which is preliminary data.</text>
</comment>
<dbReference type="EMBL" id="LAZR01000352">
    <property type="protein sequence ID" value="KKN73017.1"/>
    <property type="molecule type" value="Genomic_DNA"/>
</dbReference>
<organism evidence="3">
    <name type="scientific">marine sediment metagenome</name>
    <dbReference type="NCBI Taxonomy" id="412755"/>
    <lineage>
        <taxon>unclassified sequences</taxon>
        <taxon>metagenomes</taxon>
        <taxon>ecological metagenomes</taxon>
    </lineage>
</organism>
<reference evidence="3" key="1">
    <citation type="journal article" date="2015" name="Nature">
        <title>Complex archaea that bridge the gap between prokaryotes and eukaryotes.</title>
        <authorList>
            <person name="Spang A."/>
            <person name="Saw J.H."/>
            <person name="Jorgensen S.L."/>
            <person name="Zaremba-Niedzwiedzka K."/>
            <person name="Martijn J."/>
            <person name="Lind A.E."/>
            <person name="van Eijk R."/>
            <person name="Schleper C."/>
            <person name="Guy L."/>
            <person name="Ettema T.J."/>
        </authorList>
    </citation>
    <scope>NUCLEOTIDE SEQUENCE</scope>
</reference>
<dbReference type="AlphaFoldDB" id="A0A0F9TDK2"/>
<feature type="region of interest" description="Disordered" evidence="1">
    <location>
        <begin position="1"/>
        <end position="46"/>
    </location>
</feature>
<proteinExistence type="predicted"/>
<feature type="domain" description="DUF5681" evidence="2">
    <location>
        <begin position="27"/>
        <end position="110"/>
    </location>
</feature>
<dbReference type="InterPro" id="IPR043736">
    <property type="entry name" value="DUF5681"/>
</dbReference>
<feature type="compositionally biased region" description="Low complexity" evidence="1">
    <location>
        <begin position="10"/>
        <end position="26"/>
    </location>
</feature>